<accession>A0ABQ5CNU5</accession>
<evidence type="ECO:0000313" key="3">
    <source>
        <dbReference type="Proteomes" id="UP001151760"/>
    </source>
</evidence>
<evidence type="ECO:0000313" key="2">
    <source>
        <dbReference type="EMBL" id="GJT26589.1"/>
    </source>
</evidence>
<organism evidence="2 3">
    <name type="scientific">Tanacetum coccineum</name>
    <dbReference type="NCBI Taxonomy" id="301880"/>
    <lineage>
        <taxon>Eukaryota</taxon>
        <taxon>Viridiplantae</taxon>
        <taxon>Streptophyta</taxon>
        <taxon>Embryophyta</taxon>
        <taxon>Tracheophyta</taxon>
        <taxon>Spermatophyta</taxon>
        <taxon>Magnoliopsida</taxon>
        <taxon>eudicotyledons</taxon>
        <taxon>Gunneridae</taxon>
        <taxon>Pentapetalae</taxon>
        <taxon>asterids</taxon>
        <taxon>campanulids</taxon>
        <taxon>Asterales</taxon>
        <taxon>Asteraceae</taxon>
        <taxon>Asteroideae</taxon>
        <taxon>Anthemideae</taxon>
        <taxon>Anthemidinae</taxon>
        <taxon>Tanacetum</taxon>
    </lineage>
</organism>
<protein>
    <submittedName>
        <fullName evidence="2">Uncharacterized protein</fullName>
    </submittedName>
</protein>
<proteinExistence type="predicted"/>
<feature type="region of interest" description="Disordered" evidence="1">
    <location>
        <begin position="273"/>
        <end position="328"/>
    </location>
</feature>
<feature type="compositionally biased region" description="Pro residues" evidence="1">
    <location>
        <begin position="134"/>
        <end position="150"/>
    </location>
</feature>
<dbReference type="Proteomes" id="UP001151760">
    <property type="component" value="Unassembled WGS sequence"/>
</dbReference>
<reference evidence="2" key="1">
    <citation type="journal article" date="2022" name="Int. J. Mol. Sci.">
        <title>Draft Genome of Tanacetum Coccineum: Genomic Comparison of Closely Related Tanacetum-Family Plants.</title>
        <authorList>
            <person name="Yamashiro T."/>
            <person name="Shiraishi A."/>
            <person name="Nakayama K."/>
            <person name="Satake H."/>
        </authorList>
    </citation>
    <scope>NUCLEOTIDE SEQUENCE</scope>
</reference>
<comment type="caution">
    <text evidence="2">The sequence shown here is derived from an EMBL/GenBank/DDBJ whole genome shotgun (WGS) entry which is preliminary data.</text>
</comment>
<feature type="compositionally biased region" description="Low complexity" evidence="1">
    <location>
        <begin position="122"/>
        <end position="133"/>
    </location>
</feature>
<evidence type="ECO:0000256" key="1">
    <source>
        <dbReference type="SAM" id="MobiDB-lite"/>
    </source>
</evidence>
<feature type="compositionally biased region" description="Pro residues" evidence="1">
    <location>
        <begin position="109"/>
        <end position="121"/>
    </location>
</feature>
<name>A0ABQ5CNU5_9ASTR</name>
<keyword evidence="3" id="KW-1185">Reference proteome</keyword>
<feature type="region of interest" description="Disordered" evidence="1">
    <location>
        <begin position="92"/>
        <end position="169"/>
    </location>
</feature>
<reference evidence="2" key="2">
    <citation type="submission" date="2022-01" db="EMBL/GenBank/DDBJ databases">
        <authorList>
            <person name="Yamashiro T."/>
            <person name="Shiraishi A."/>
            <person name="Satake H."/>
            <person name="Nakayama K."/>
        </authorList>
    </citation>
    <scope>NUCLEOTIDE SEQUENCE</scope>
</reference>
<dbReference type="EMBL" id="BQNB010014305">
    <property type="protein sequence ID" value="GJT26589.1"/>
    <property type="molecule type" value="Genomic_DNA"/>
</dbReference>
<feature type="compositionally biased region" description="Basic and acidic residues" evidence="1">
    <location>
        <begin position="277"/>
        <end position="328"/>
    </location>
</feature>
<sequence>MVINSPCLIDNKELTSPEQTAPGKDFSNPLIVDSLLKTIWSSMHHVFTMKHWLVQSKRLLHESVYNMKGPIKGYSARMLALIPTMIDLLQPSTSPTRIPSSPTLLPEHSPSPTPSHSPEPTPAHTTADVTQPSPTQPSPTHPSPTQPSPTQPEAEHHVPTPHDSPLHAVHSHGSDEVLEAALMQTKKTYVLLIRSLFSWSKAKSHIKIGKKGGQARVVLSDDKSPMKIILQTWEKYLMQSSRKSNQEPVCPRKEKKYDQILKNQGNYQDRVTFQAKSPEKEKSPEKNVEEEVDTTIKMKEGCKRNWSKEKESIPEKATRKSQKMEEER</sequence>
<gene>
    <name evidence="2" type="ORF">Tco_0906864</name>
</gene>
<feature type="compositionally biased region" description="Low complexity" evidence="1">
    <location>
        <begin position="92"/>
        <end position="108"/>
    </location>
</feature>